<dbReference type="PANTHER" id="PTHR47234">
    <property type="match status" value="1"/>
</dbReference>
<name>A0ABS0B9W5_9GAMM</name>
<feature type="signal peptide" evidence="10">
    <location>
        <begin position="1"/>
        <end position="23"/>
    </location>
</feature>
<proteinExistence type="inferred from homology"/>
<dbReference type="InterPro" id="IPR012910">
    <property type="entry name" value="Plug_dom"/>
</dbReference>
<dbReference type="SUPFAM" id="SSF56935">
    <property type="entry name" value="Porins"/>
    <property type="match status" value="1"/>
</dbReference>
<evidence type="ECO:0000256" key="7">
    <source>
        <dbReference type="ARBA" id="ARBA00023237"/>
    </source>
</evidence>
<evidence type="ECO:0000256" key="4">
    <source>
        <dbReference type="ARBA" id="ARBA00022692"/>
    </source>
</evidence>
<dbReference type="Pfam" id="PF00593">
    <property type="entry name" value="TonB_dep_Rec_b-barrel"/>
    <property type="match status" value="1"/>
</dbReference>
<evidence type="ECO:0000256" key="8">
    <source>
        <dbReference type="PROSITE-ProRule" id="PRU01360"/>
    </source>
</evidence>
<evidence type="ECO:0000256" key="9">
    <source>
        <dbReference type="RuleBase" id="RU003357"/>
    </source>
</evidence>
<dbReference type="InterPro" id="IPR000531">
    <property type="entry name" value="Beta-barrel_TonB"/>
</dbReference>
<evidence type="ECO:0000256" key="5">
    <source>
        <dbReference type="ARBA" id="ARBA00023077"/>
    </source>
</evidence>
<keyword evidence="5 9" id="KW-0798">TonB box</keyword>
<comment type="caution">
    <text evidence="13">The sequence shown here is derived from an EMBL/GenBank/DDBJ whole genome shotgun (WGS) entry which is preliminary data.</text>
</comment>
<evidence type="ECO:0000313" key="14">
    <source>
        <dbReference type="Proteomes" id="UP001429984"/>
    </source>
</evidence>
<reference evidence="13 14" key="1">
    <citation type="submission" date="2020-11" db="EMBL/GenBank/DDBJ databases">
        <title>Draft Genome Sequence and Secondary Metabolite Biosynthetic Potential of the Lysobacter niastensis Type strain DSM 18481.</title>
        <authorList>
            <person name="Turrini P."/>
            <person name="Artuso I."/>
            <person name="Tescari M."/>
            <person name="Lugli G.A."/>
            <person name="Frangipani E."/>
            <person name="Ventura M."/>
            <person name="Visca P."/>
        </authorList>
    </citation>
    <scope>NUCLEOTIDE SEQUENCE [LARGE SCALE GENOMIC DNA]</scope>
    <source>
        <strain evidence="13 14">DSM 18481</strain>
    </source>
</reference>
<dbReference type="InterPro" id="IPR039426">
    <property type="entry name" value="TonB-dep_rcpt-like"/>
</dbReference>
<evidence type="ECO:0000259" key="12">
    <source>
        <dbReference type="Pfam" id="PF07715"/>
    </source>
</evidence>
<protein>
    <submittedName>
        <fullName evidence="13">TonB-dependent receptor</fullName>
    </submittedName>
</protein>
<dbReference type="Proteomes" id="UP001429984">
    <property type="component" value="Unassembled WGS sequence"/>
</dbReference>
<comment type="similarity">
    <text evidence="8 9">Belongs to the TonB-dependent receptor family.</text>
</comment>
<keyword evidence="4 8" id="KW-0812">Transmembrane</keyword>
<feature type="chain" id="PRO_5046033361" evidence="10">
    <location>
        <begin position="24"/>
        <end position="936"/>
    </location>
</feature>
<accession>A0ABS0B9W5</accession>
<keyword evidence="14" id="KW-1185">Reference proteome</keyword>
<keyword evidence="7 8" id="KW-0998">Cell outer membrane</keyword>
<keyword evidence="13" id="KW-0675">Receptor</keyword>
<organism evidence="13 14">
    <name type="scientific">Lysobacter niastensis</name>
    <dbReference type="NCBI Taxonomy" id="380629"/>
    <lineage>
        <taxon>Bacteria</taxon>
        <taxon>Pseudomonadati</taxon>
        <taxon>Pseudomonadota</taxon>
        <taxon>Gammaproteobacteria</taxon>
        <taxon>Lysobacterales</taxon>
        <taxon>Lysobacteraceae</taxon>
        <taxon>Lysobacter</taxon>
    </lineage>
</organism>
<dbReference type="Gene3D" id="2.40.170.20">
    <property type="entry name" value="TonB-dependent receptor, beta-barrel domain"/>
    <property type="match status" value="1"/>
</dbReference>
<keyword evidence="6 8" id="KW-0472">Membrane</keyword>
<dbReference type="PROSITE" id="PS52016">
    <property type="entry name" value="TONB_DEPENDENT_REC_3"/>
    <property type="match status" value="1"/>
</dbReference>
<evidence type="ECO:0000256" key="6">
    <source>
        <dbReference type="ARBA" id="ARBA00023136"/>
    </source>
</evidence>
<evidence type="ECO:0000256" key="3">
    <source>
        <dbReference type="ARBA" id="ARBA00022452"/>
    </source>
</evidence>
<feature type="domain" description="TonB-dependent receptor plug" evidence="12">
    <location>
        <begin position="50"/>
        <end position="159"/>
    </location>
</feature>
<keyword evidence="3 8" id="KW-1134">Transmembrane beta strand</keyword>
<sequence length="936" mass="103148">MASRHRRLGGALAFALPIGAAFAQASSTDEPVTLGTVEVTGSHIRRVEFETSQPLLVLDRADLLRTGLSNVGEILQQLPQHVSDVNSDYTAELNNGETRVDLRNLGAERTLVLLNGHRYVTSLDGAVDVGSIPLPIVERIEVLTDGASAIYGSDAIAGVVNIITRNSYEGVEASAYYASSEHGDGERRTADITWGREGARGGLSVNLSYADQRPIWAGDRAISAVPTYNLPANDAFAGASINTPDGRIGFGPGGDELPDGEEGQLTWDAQLPGYRQFDFRSDGYNYAPENYLRTPYERTALFAQGHYAVSDSVSMRGTVLLQHRISRKQQAPTPILQFGGGGDANQYDISPDNLYNPFGQPVTFFAFRPLNQPRRFEQDAQTRYVSLDIDGILRIGSRGFAWDANFIDARTDKDFSIGGGYDLNRLGLGVGPSFLDSAGQPRCGSTTTPLAGCVPLDFLHGRSGFTDAMFDYLSAQGNVDEERRLNDLSLNISGDVADLPAGPLALAAGVEFRRERGSVEPDSLLSNDALDFSGVVPDPVDGEIRTSEAYVELDLPLLSSKPWAQSLDLNVATRLSDYSTFGSTTNHKLGLSWRPHKDWLLRASWSEGYRAPSTSELFAVSGAFRETALAAQFLDPCIGEISGELADRCHAAGVPVEGLDPPFGPLTRFGSNPDLQPEQARNRGIGVVWSPARLSGLDLTLDWWQIELNNAIDDIPEFELPRLCYTQGIESACLQLRRDPATGVLTDIDARLFNYGTYWIEGYDFSLDYRWHGDWGDFHLAWDSVYLSRYDREIPRGAPDVSTVGNYFFLDPGWRLRSVLSLDWNAGDFGATLRLRYYSALDESCEFPATADRPDLCDRPDFASPVFDGFPEHIIDPRTYADLQLRWQPVDDVQFSIGVNNAFDRDPPVSYIAINSYDPAYDVPGRFWYASWRQRF</sequence>
<dbReference type="Pfam" id="PF07715">
    <property type="entry name" value="Plug"/>
    <property type="match status" value="1"/>
</dbReference>
<comment type="subcellular location">
    <subcellularLocation>
        <location evidence="1 8">Cell outer membrane</location>
        <topology evidence="1 8">Multi-pass membrane protein</topology>
    </subcellularLocation>
</comment>
<gene>
    <name evidence="13" type="ORF">IU514_10565</name>
</gene>
<keyword evidence="2 8" id="KW-0813">Transport</keyword>
<dbReference type="RefSeq" id="WP_194931066.1">
    <property type="nucleotide sequence ID" value="NZ_JADLZT010000005.1"/>
</dbReference>
<dbReference type="EMBL" id="JADLZT010000005">
    <property type="protein sequence ID" value="MBF6024471.1"/>
    <property type="molecule type" value="Genomic_DNA"/>
</dbReference>
<dbReference type="InterPro" id="IPR036942">
    <property type="entry name" value="Beta-barrel_TonB_sf"/>
</dbReference>
<evidence type="ECO:0000256" key="2">
    <source>
        <dbReference type="ARBA" id="ARBA00022448"/>
    </source>
</evidence>
<evidence type="ECO:0000259" key="11">
    <source>
        <dbReference type="Pfam" id="PF00593"/>
    </source>
</evidence>
<evidence type="ECO:0000256" key="1">
    <source>
        <dbReference type="ARBA" id="ARBA00004571"/>
    </source>
</evidence>
<dbReference type="InterPro" id="IPR037066">
    <property type="entry name" value="Plug_dom_sf"/>
</dbReference>
<evidence type="ECO:0000313" key="13">
    <source>
        <dbReference type="EMBL" id="MBF6024471.1"/>
    </source>
</evidence>
<keyword evidence="10" id="KW-0732">Signal</keyword>
<dbReference type="PANTHER" id="PTHR47234:SF2">
    <property type="entry name" value="TONB-DEPENDENT RECEPTOR"/>
    <property type="match status" value="1"/>
</dbReference>
<dbReference type="Gene3D" id="2.170.130.10">
    <property type="entry name" value="TonB-dependent receptor, plug domain"/>
    <property type="match status" value="1"/>
</dbReference>
<evidence type="ECO:0000256" key="10">
    <source>
        <dbReference type="SAM" id="SignalP"/>
    </source>
</evidence>
<feature type="domain" description="TonB-dependent receptor-like beta-barrel" evidence="11">
    <location>
        <begin position="353"/>
        <end position="901"/>
    </location>
</feature>